<dbReference type="InterPro" id="IPR006067">
    <property type="entry name" value="NO2/SO3_Rdtase_4Fe4S_dom"/>
</dbReference>
<dbReference type="Proteomes" id="UP000434052">
    <property type="component" value="Unassembled WGS sequence"/>
</dbReference>
<gene>
    <name evidence="9" type="ORF">DQK91_00440</name>
</gene>
<dbReference type="Pfam" id="PF01077">
    <property type="entry name" value="NIR_SIR"/>
    <property type="match status" value="1"/>
</dbReference>
<dbReference type="PANTHER" id="PTHR43809">
    <property type="entry name" value="NITRITE REDUCTASE (NADH) LARGE SUBUNIT"/>
    <property type="match status" value="1"/>
</dbReference>
<dbReference type="PANTHER" id="PTHR43809:SF1">
    <property type="entry name" value="NITRITE REDUCTASE (NADH) LARGE SUBUNIT"/>
    <property type="match status" value="1"/>
</dbReference>
<keyword evidence="5" id="KW-0408">Iron</keyword>
<dbReference type="SUPFAM" id="SSF55124">
    <property type="entry name" value="Nitrite/Sulfite reductase N-terminal domain-like"/>
    <property type="match status" value="1"/>
</dbReference>
<evidence type="ECO:0000256" key="4">
    <source>
        <dbReference type="ARBA" id="ARBA00023002"/>
    </source>
</evidence>
<dbReference type="GO" id="GO:0046872">
    <property type="term" value="F:metal ion binding"/>
    <property type="evidence" value="ECO:0007669"/>
    <property type="project" value="UniProtKB-KW"/>
</dbReference>
<keyword evidence="3" id="KW-0479">Metal-binding</keyword>
<dbReference type="PIRSF" id="PIRSF037487">
    <property type="entry name" value="Sulfite_red_assimil"/>
    <property type="match status" value="1"/>
</dbReference>
<sequence>MSDPKAGAILQRDKTTYAIKPRTPLGVIDPDTLERIAHVVREYKIPAVKITSAQRLMLLGIREEDLGPIKEALGPVGELCKNYVQACPGTDWCSFGMMDAMGMGARLDRLVFGRAFPAKVKVGVSGCNFNCGESRYRDVGLVGGPHGWTVLVGGNGGRRPRLGDVLVKGLNDDEAEGVVAAFLDLYASEASVKHRTALFVQKRSIESIREALGVPAID</sequence>
<evidence type="ECO:0000256" key="6">
    <source>
        <dbReference type="ARBA" id="ARBA00023014"/>
    </source>
</evidence>
<keyword evidence="4" id="KW-0560">Oxidoreductase</keyword>
<dbReference type="InterPro" id="IPR045854">
    <property type="entry name" value="NO2/SO3_Rdtase_4Fe4S_sf"/>
</dbReference>
<dbReference type="EMBL" id="QMIF01000001">
    <property type="protein sequence ID" value="TVM36427.1"/>
    <property type="molecule type" value="Genomic_DNA"/>
</dbReference>
<dbReference type="GO" id="GO:0051539">
    <property type="term" value="F:4 iron, 4 sulfur cluster binding"/>
    <property type="evidence" value="ECO:0007669"/>
    <property type="project" value="UniProtKB-KW"/>
</dbReference>
<keyword evidence="2" id="KW-0349">Heme</keyword>
<dbReference type="AlphaFoldDB" id="A0A6P1ZPK2"/>
<dbReference type="SUPFAM" id="SSF56014">
    <property type="entry name" value="Nitrite and sulphite reductase 4Fe-4S domain-like"/>
    <property type="match status" value="1"/>
</dbReference>
<dbReference type="Gene3D" id="3.30.413.10">
    <property type="entry name" value="Sulfite Reductase Hemoprotein, domain 1"/>
    <property type="match status" value="1"/>
</dbReference>
<comment type="caution">
    <text evidence="9">The sequence shown here is derived from an EMBL/GenBank/DDBJ whole genome shotgun (WGS) entry which is preliminary data.</text>
</comment>
<dbReference type="RefSeq" id="WP_144233464.1">
    <property type="nucleotide sequence ID" value="NZ_QMIF01000001.1"/>
</dbReference>
<dbReference type="InterPro" id="IPR036136">
    <property type="entry name" value="Nit/Sulf_reduc_fer-like_dom_sf"/>
</dbReference>
<dbReference type="PRINTS" id="PR00397">
    <property type="entry name" value="SIROHAEM"/>
</dbReference>
<evidence type="ECO:0000256" key="1">
    <source>
        <dbReference type="ARBA" id="ARBA00022485"/>
    </source>
</evidence>
<evidence type="ECO:0000313" key="10">
    <source>
        <dbReference type="Proteomes" id="UP000434052"/>
    </source>
</evidence>
<keyword evidence="6" id="KW-0411">Iron-sulfur</keyword>
<dbReference type="InterPro" id="IPR017220">
    <property type="entry name" value="Sulphite_reductase_assimil"/>
</dbReference>
<organism evidence="9 10">
    <name type="scientific">Oceanidesulfovibrio marinus</name>
    <dbReference type="NCBI Taxonomy" id="370038"/>
    <lineage>
        <taxon>Bacteria</taxon>
        <taxon>Pseudomonadati</taxon>
        <taxon>Thermodesulfobacteriota</taxon>
        <taxon>Desulfovibrionia</taxon>
        <taxon>Desulfovibrionales</taxon>
        <taxon>Desulfovibrionaceae</taxon>
        <taxon>Oceanidesulfovibrio</taxon>
    </lineage>
</organism>
<dbReference type="Pfam" id="PF03460">
    <property type="entry name" value="NIR_SIR_ferr"/>
    <property type="match status" value="1"/>
</dbReference>
<evidence type="ECO:0000259" key="7">
    <source>
        <dbReference type="Pfam" id="PF01077"/>
    </source>
</evidence>
<dbReference type="GO" id="GO:0016491">
    <property type="term" value="F:oxidoreductase activity"/>
    <property type="evidence" value="ECO:0007669"/>
    <property type="project" value="UniProtKB-KW"/>
</dbReference>
<feature type="domain" description="Nitrite/sulphite reductase 4Fe-4S" evidence="7">
    <location>
        <begin position="84"/>
        <end position="213"/>
    </location>
</feature>
<dbReference type="GO" id="GO:0020037">
    <property type="term" value="F:heme binding"/>
    <property type="evidence" value="ECO:0007669"/>
    <property type="project" value="InterPro"/>
</dbReference>
<feature type="domain" description="Nitrite/Sulfite reductase ferredoxin-like" evidence="8">
    <location>
        <begin position="10"/>
        <end position="74"/>
    </location>
</feature>
<dbReference type="InterPro" id="IPR052034">
    <property type="entry name" value="NasD-like"/>
</dbReference>
<evidence type="ECO:0000259" key="8">
    <source>
        <dbReference type="Pfam" id="PF03460"/>
    </source>
</evidence>
<name>A0A6P1ZPK2_9BACT</name>
<dbReference type="InterPro" id="IPR006066">
    <property type="entry name" value="NO2/SO3_Rdtase_FeS/sirohaem_BS"/>
</dbReference>
<evidence type="ECO:0000313" key="9">
    <source>
        <dbReference type="EMBL" id="TVM36427.1"/>
    </source>
</evidence>
<reference evidence="9 10" key="1">
    <citation type="submission" date="2018-06" db="EMBL/GenBank/DDBJ databases">
        <title>Complete genome of Desulfovibrio marinus P48SEP.</title>
        <authorList>
            <person name="Crispim J.S."/>
            <person name="Vidigal P.M.P."/>
            <person name="Silva L.C.F."/>
            <person name="Araujo L.C."/>
            <person name="Laguardia C.N."/>
            <person name="Dias R.S."/>
            <person name="Sousa M.P."/>
            <person name="Paula S.O."/>
            <person name="Silva C."/>
        </authorList>
    </citation>
    <scope>NUCLEOTIDE SEQUENCE [LARGE SCALE GENOMIC DNA]</scope>
    <source>
        <strain evidence="9 10">P48SEP</strain>
    </source>
</reference>
<dbReference type="InterPro" id="IPR005117">
    <property type="entry name" value="NiRdtase/SiRdtase_haem-b_fer"/>
</dbReference>
<protein>
    <submittedName>
        <fullName evidence="9">NAD(P)/FAD-dependent oxidoreductase</fullName>
    </submittedName>
</protein>
<evidence type="ECO:0000256" key="5">
    <source>
        <dbReference type="ARBA" id="ARBA00023004"/>
    </source>
</evidence>
<dbReference type="OrthoDB" id="9768666at2"/>
<evidence type="ECO:0000256" key="3">
    <source>
        <dbReference type="ARBA" id="ARBA00022723"/>
    </source>
</evidence>
<proteinExistence type="predicted"/>
<keyword evidence="1" id="KW-0004">4Fe-4S</keyword>
<accession>A0A6P1ZPK2</accession>
<evidence type="ECO:0000256" key="2">
    <source>
        <dbReference type="ARBA" id="ARBA00022617"/>
    </source>
</evidence>
<dbReference type="PROSITE" id="PS00365">
    <property type="entry name" value="NIR_SIR"/>
    <property type="match status" value="1"/>
</dbReference>